<sequence length="32" mass="3798">MQGRGGRASEHFFRAYKNNISSYIQFQILSQY</sequence>
<dbReference type="Proteomes" id="UP000008892">
    <property type="component" value="Segment"/>
</dbReference>
<proteinExistence type="predicted"/>
<dbReference type="GeneID" id="14010521"/>
<accession>G0YQ39</accession>
<dbReference type="EMBL" id="HQ728264">
    <property type="protein sequence ID" value="AEJ81466.1"/>
    <property type="molecule type" value="Genomic_DNA"/>
</dbReference>
<name>G0YQ39_9CAUD</name>
<dbReference type="KEGG" id="vg:14010521"/>
<dbReference type="RefSeq" id="YP_007004740.1">
    <property type="nucleotide sequence ID" value="NC_019504.1"/>
</dbReference>
<organism evidence="1 2">
    <name type="scientific">Erwinia phage vB_EamM-Y2</name>
    <dbReference type="NCBI Taxonomy" id="1051676"/>
    <lineage>
        <taxon>Viruses</taxon>
        <taxon>Duplodnaviria</taxon>
        <taxon>Heunggongvirae</taxon>
        <taxon>Uroviricota</taxon>
        <taxon>Caudoviricetes</taxon>
        <taxon>Chaseviridae</taxon>
        <taxon>Cleopatravirinae</taxon>
        <taxon>Loessnervirus</taxon>
        <taxon>Loessnervirus Y2</taxon>
    </lineage>
</organism>
<evidence type="ECO:0000313" key="2">
    <source>
        <dbReference type="Proteomes" id="UP000008892"/>
    </source>
</evidence>
<keyword evidence="2" id="KW-1185">Reference proteome</keyword>
<protein>
    <submittedName>
        <fullName evidence="1">Gp90</fullName>
    </submittedName>
</protein>
<evidence type="ECO:0000313" key="1">
    <source>
        <dbReference type="EMBL" id="AEJ81466.1"/>
    </source>
</evidence>
<reference evidence="1 2" key="1">
    <citation type="journal article" date="2011" name="Appl. Environ. Microbiol.">
        <title>Novel Virulent and Broad-Host-Range Erwinia amylovora Bacteriophages Reveal a High Degree of Mosaicism and a Relationship to Enterobacteriaceae Phages.</title>
        <authorList>
            <person name="Born Y."/>
            <person name="Fieseler L."/>
            <person name="Marazzi J."/>
            <person name="Lurz R."/>
            <person name="Duffy B."/>
            <person name="Loessner M.J."/>
        </authorList>
    </citation>
    <scope>NUCLEOTIDE SEQUENCE [LARGE SCALE GENOMIC DNA]</scope>
</reference>